<dbReference type="EMBL" id="PELY01000044">
    <property type="protein sequence ID" value="RTH27968.1"/>
    <property type="molecule type" value="Genomic_DNA"/>
</dbReference>
<comment type="caution">
    <text evidence="1">The sequence shown here is derived from an EMBL/GenBank/DDBJ whole genome shotgun (WGS) entry which is preliminary data.</text>
</comment>
<dbReference type="EMBL" id="PEMH01000364">
    <property type="protein sequence ID" value="RTH98074.1"/>
    <property type="molecule type" value="Genomic_DNA"/>
</dbReference>
<sequence length="91" mass="10629">MVEALEFIEANARLIRLEAVKLMEFYQNNPQALRVLLPEVKALAVALPVGQTDLRKQEELNALRDRLYRLHVRVKKPLEDNSAEALRREFF</sequence>
<evidence type="ECO:0000313" key="3">
    <source>
        <dbReference type="Proteomes" id="UP000287306"/>
    </source>
</evidence>
<evidence type="ECO:0000313" key="2">
    <source>
        <dbReference type="EMBL" id="RTH98074.1"/>
    </source>
</evidence>
<reference evidence="3 4" key="1">
    <citation type="journal article" date="2019" name="Extremophiles">
        <title>Biogeography of thermophiles and predominance of Thermus scotoductus in domestic water heaters.</title>
        <authorList>
            <person name="Wilpiszeski R.L."/>
            <person name="Zhang Z."/>
            <person name="House C.H."/>
        </authorList>
    </citation>
    <scope>NUCLEOTIDE SEQUENCE [LARGE SCALE GENOMIC DNA]</scope>
    <source>
        <strain evidence="2 4">16_S16</strain>
        <strain evidence="1 3">25_S25</strain>
    </source>
</reference>
<accession>A0A430S2Q1</accession>
<dbReference type="Proteomes" id="UP000287306">
    <property type="component" value="Unassembled WGS sequence"/>
</dbReference>
<gene>
    <name evidence="2" type="ORF">CSW29_10640</name>
    <name evidence="1" type="ORF">CSW38_02025</name>
</gene>
<proteinExistence type="predicted"/>
<evidence type="ECO:0000313" key="4">
    <source>
        <dbReference type="Proteomes" id="UP000288347"/>
    </source>
</evidence>
<dbReference type="RefSeq" id="WP_126169810.1">
    <property type="nucleotide sequence ID" value="NZ_PELL01000022.1"/>
</dbReference>
<evidence type="ECO:0000313" key="1">
    <source>
        <dbReference type="EMBL" id="RTH27968.1"/>
    </source>
</evidence>
<dbReference type="AlphaFoldDB" id="A0A430S2Q1"/>
<name>A0A430S2Q1_THESC</name>
<organism evidence="1 3">
    <name type="scientific">Thermus scotoductus</name>
    <dbReference type="NCBI Taxonomy" id="37636"/>
    <lineage>
        <taxon>Bacteria</taxon>
        <taxon>Thermotogati</taxon>
        <taxon>Deinococcota</taxon>
        <taxon>Deinococci</taxon>
        <taxon>Thermales</taxon>
        <taxon>Thermaceae</taxon>
        <taxon>Thermus</taxon>
    </lineage>
</organism>
<protein>
    <submittedName>
        <fullName evidence="1">Uncharacterized protein</fullName>
    </submittedName>
</protein>
<dbReference type="Proteomes" id="UP000288347">
    <property type="component" value="Unassembled WGS sequence"/>
</dbReference>